<gene>
    <name evidence="2" type="ORF">CLV29_2523</name>
</gene>
<name>A0A4R7J1W7_9ACTN</name>
<organism evidence="2 3">
    <name type="scientific">Naumannella halotolerans</name>
    <dbReference type="NCBI Taxonomy" id="993414"/>
    <lineage>
        <taxon>Bacteria</taxon>
        <taxon>Bacillati</taxon>
        <taxon>Actinomycetota</taxon>
        <taxon>Actinomycetes</taxon>
        <taxon>Propionibacteriales</taxon>
        <taxon>Propionibacteriaceae</taxon>
        <taxon>Naumannella</taxon>
    </lineage>
</organism>
<evidence type="ECO:0000313" key="3">
    <source>
        <dbReference type="Proteomes" id="UP000295371"/>
    </source>
</evidence>
<proteinExistence type="predicted"/>
<accession>A0A4R7J1W7</accession>
<comment type="caution">
    <text evidence="2">The sequence shown here is derived from an EMBL/GenBank/DDBJ whole genome shotgun (WGS) entry which is preliminary data.</text>
</comment>
<evidence type="ECO:0000313" key="2">
    <source>
        <dbReference type="EMBL" id="TDT31110.1"/>
    </source>
</evidence>
<dbReference type="AlphaFoldDB" id="A0A4R7J1W7"/>
<dbReference type="Pfam" id="PF05119">
    <property type="entry name" value="Terminase_4"/>
    <property type="match status" value="1"/>
</dbReference>
<reference evidence="2 3" key="1">
    <citation type="submission" date="2019-03" db="EMBL/GenBank/DDBJ databases">
        <title>Genomic Encyclopedia of Archaeal and Bacterial Type Strains, Phase II (KMG-II): from individual species to whole genera.</title>
        <authorList>
            <person name="Goeker M."/>
        </authorList>
    </citation>
    <scope>NUCLEOTIDE SEQUENCE [LARGE SCALE GENOMIC DNA]</scope>
    <source>
        <strain evidence="2 3">DSM 24323</strain>
    </source>
</reference>
<sequence>MGARGKLKIASHLSAVPVGSAAADVPPTAPVKPEDVEIDPGLSELWDEVVPELDKAGLVTSSDGPAIEMCLRHMIMARRAFRQVDDVMVDDPAHGGQKKHPAEAVFRLESAAFLEYAKQLGMTFMSRARTPSQRGDADGENPFASAAGG</sequence>
<evidence type="ECO:0000256" key="1">
    <source>
        <dbReference type="SAM" id="MobiDB-lite"/>
    </source>
</evidence>
<dbReference type="EMBL" id="SOAW01000002">
    <property type="protein sequence ID" value="TDT31110.1"/>
    <property type="molecule type" value="Genomic_DNA"/>
</dbReference>
<protein>
    <submittedName>
        <fullName evidence="2">Phage terminase small subunit</fullName>
    </submittedName>
</protein>
<dbReference type="InterPro" id="IPR006448">
    <property type="entry name" value="Phage_term_ssu_P27"/>
</dbReference>
<dbReference type="Proteomes" id="UP000295371">
    <property type="component" value="Unassembled WGS sequence"/>
</dbReference>
<dbReference type="OrthoDB" id="7843333at2"/>
<feature type="region of interest" description="Disordered" evidence="1">
    <location>
        <begin position="128"/>
        <end position="149"/>
    </location>
</feature>
<keyword evidence="3" id="KW-1185">Reference proteome</keyword>